<keyword evidence="4" id="KW-0798">TonB box</keyword>
<dbReference type="InterPro" id="IPR012910">
    <property type="entry name" value="Plug_dom"/>
</dbReference>
<accession>A0A098S9Z0</accession>
<keyword evidence="2 4" id="KW-0472">Membrane</keyword>
<dbReference type="InterPro" id="IPR037066">
    <property type="entry name" value="Plug_dom_sf"/>
</dbReference>
<dbReference type="Gene3D" id="2.40.170.20">
    <property type="entry name" value="TonB-dependent receptor, beta-barrel domain"/>
    <property type="match status" value="1"/>
</dbReference>
<evidence type="ECO:0000256" key="4">
    <source>
        <dbReference type="RuleBase" id="RU003357"/>
    </source>
</evidence>
<keyword evidence="5" id="KW-0732">Signal</keyword>
<dbReference type="AlphaFoldDB" id="A0A098S9Z0"/>
<protein>
    <recommendedName>
        <fullName evidence="10">TonB-dependent receptor</fullName>
    </recommendedName>
</protein>
<evidence type="ECO:0000259" key="7">
    <source>
        <dbReference type="Pfam" id="PF07715"/>
    </source>
</evidence>
<evidence type="ECO:0000313" key="9">
    <source>
        <dbReference type="Proteomes" id="UP000029736"/>
    </source>
</evidence>
<dbReference type="Proteomes" id="UP000029736">
    <property type="component" value="Unassembled WGS sequence"/>
</dbReference>
<dbReference type="Pfam" id="PF13715">
    <property type="entry name" value="CarbopepD_reg_2"/>
    <property type="match status" value="1"/>
</dbReference>
<comment type="caution">
    <text evidence="8">The sequence shown here is derived from an EMBL/GenBank/DDBJ whole genome shotgun (WGS) entry which is preliminary data.</text>
</comment>
<evidence type="ECO:0000256" key="1">
    <source>
        <dbReference type="ARBA" id="ARBA00004442"/>
    </source>
</evidence>
<comment type="similarity">
    <text evidence="4">Belongs to the TonB-dependent receptor family.</text>
</comment>
<evidence type="ECO:0008006" key="10">
    <source>
        <dbReference type="Google" id="ProtNLM"/>
    </source>
</evidence>
<evidence type="ECO:0000256" key="3">
    <source>
        <dbReference type="ARBA" id="ARBA00023237"/>
    </source>
</evidence>
<proteinExistence type="inferred from homology"/>
<dbReference type="NCBIfam" id="TIGR01782">
    <property type="entry name" value="TonB-Xanth-Caul"/>
    <property type="match status" value="1"/>
</dbReference>
<gene>
    <name evidence="8" type="ORF">IX84_12260</name>
</gene>
<dbReference type="PANTHER" id="PTHR40980">
    <property type="entry name" value="PLUG DOMAIN-CONTAINING PROTEIN"/>
    <property type="match status" value="1"/>
</dbReference>
<evidence type="ECO:0000256" key="2">
    <source>
        <dbReference type="ARBA" id="ARBA00023136"/>
    </source>
</evidence>
<sequence length="963" mass="110330">MRTLIFKALPVALCLLFSAAQLQAQLSISGRVIDASNGEPLVGASVAVENTSLGENTDADGRFSIKNIENADARIVVTYIGYEPQTLSPNFVSGKPVIIRLKPSSVELDEVVVTGIVEGQIRAMVDMKQAENIKNIVTAEQIVTFPDLNAAEVMQRIPGITLQRDQGEGRFVQLRGTPPELTNFNINGEQVPSPEGSYRYVGMDIIPSDQIEAVEVTKVMTPDMDADGIGGSVNIKTKGPQGGKPQIRATLASGYNNLRETPNYNMQFSYGQRYEKLGFQITGSFFENNQGSDNIEYKFAKGPFFNDDDQQEGQDNFFVHYREAQLRHYDIKRTRISVAPTLDYKFSEDSKLYLQTMYNSFTDNETRRRLIYDLEDPLNANYFLFGGIDHDIRDRIKQQQLSTIALGGEHKIGRVTIDYQMFYARASEREPNRLEARFESPGQAITIDFDVSDPDYPRATYPNETNAANATDYENFELDEMLLENTNTREDLYTPRVNVTIPYEFNNGQEGYFKFGGKIRSRVKTQDIRSQTFGAYREESILYPGTGDPLNLVAIADDFYEDNLLDQGYVLQNMPSADKLRDFYEFFPQYFIFSRNETRKNSYNQDYEYAEDIYAAYGMLRHDIGRLMILGGLRFERTDVTRNRGFGVILNGNRFIGVDTIDNRRVQEFWLPQIQLKYGLTPNVNLRAALTYTYSRPNYVDVIPSREEDRNEVSIGNPDLNFPRSTNVDLMIERYYRSSIFSGGLFYKRIDDFVFSYKRFGREGAPGSGNFPVFEFTKPLNGQDADVLGAEFQAQFKFDFFSGFFSNFGLFTNYTYTYSRAYLPRRVPANYAEAIIIDPLEDDLSDFFAEEDREEIELPGQAAHTANVALFYDSPKFFARLTANYQDDFLVEIGPDPDLDEYYDEALRLDLTMNYQMNDKLTFFADWINITNEPLRFYLGTPDVIKQQEFYSWWMRAGLRISL</sequence>
<feature type="domain" description="TonB-dependent receptor-like beta-barrel" evidence="6">
    <location>
        <begin position="456"/>
        <end position="929"/>
    </location>
</feature>
<evidence type="ECO:0000313" key="8">
    <source>
        <dbReference type="EMBL" id="KGE87897.1"/>
    </source>
</evidence>
<keyword evidence="9" id="KW-1185">Reference proteome</keyword>
<dbReference type="Gene3D" id="2.60.40.1120">
    <property type="entry name" value="Carboxypeptidase-like, regulatory domain"/>
    <property type="match status" value="1"/>
</dbReference>
<dbReference type="GO" id="GO:0009279">
    <property type="term" value="C:cell outer membrane"/>
    <property type="evidence" value="ECO:0007669"/>
    <property type="project" value="UniProtKB-SubCell"/>
</dbReference>
<dbReference type="SUPFAM" id="SSF56935">
    <property type="entry name" value="Porins"/>
    <property type="match status" value="1"/>
</dbReference>
<reference evidence="8 9" key="1">
    <citation type="journal article" date="2014" name="Int. J. Syst. Evol. Microbiol.">
        <title>Phaeodactylibacter xiamenensis gen. nov., sp. nov., a member of the family Saprospiraceae isolated from the marine alga Phaeodactylum tricornutum.</title>
        <authorList>
            <person name="Chen Z.Jr."/>
            <person name="Lei X."/>
            <person name="Lai Q."/>
            <person name="Li Y."/>
            <person name="Zhang B."/>
            <person name="Zhang J."/>
            <person name="Zhang H."/>
            <person name="Yang L."/>
            <person name="Zheng W."/>
            <person name="Tian Y."/>
            <person name="Yu Z."/>
            <person name="Xu H.Jr."/>
            <person name="Zheng T."/>
        </authorList>
    </citation>
    <scope>NUCLEOTIDE SEQUENCE [LARGE SCALE GENOMIC DNA]</scope>
    <source>
        <strain evidence="8 9">KD52</strain>
    </source>
</reference>
<dbReference type="RefSeq" id="WP_044220494.1">
    <property type="nucleotide sequence ID" value="NZ_JBKAGJ010000012.1"/>
</dbReference>
<dbReference type="STRING" id="1524460.IX84_12260"/>
<dbReference type="OrthoDB" id="8727862at2"/>
<dbReference type="InterPro" id="IPR036942">
    <property type="entry name" value="Beta-barrel_TonB_sf"/>
</dbReference>
<dbReference type="SUPFAM" id="SSF49464">
    <property type="entry name" value="Carboxypeptidase regulatory domain-like"/>
    <property type="match status" value="1"/>
</dbReference>
<dbReference type="Pfam" id="PF00593">
    <property type="entry name" value="TonB_dep_Rec_b-barrel"/>
    <property type="match status" value="1"/>
</dbReference>
<dbReference type="InterPro" id="IPR010104">
    <property type="entry name" value="TonB_rcpt_bac"/>
</dbReference>
<feature type="signal peptide" evidence="5">
    <location>
        <begin position="1"/>
        <end position="24"/>
    </location>
</feature>
<feature type="chain" id="PRO_5001947817" description="TonB-dependent receptor" evidence="5">
    <location>
        <begin position="25"/>
        <end position="963"/>
    </location>
</feature>
<dbReference type="InterPro" id="IPR008969">
    <property type="entry name" value="CarboxyPept-like_regulatory"/>
</dbReference>
<dbReference type="InterPro" id="IPR000531">
    <property type="entry name" value="Beta-barrel_TonB"/>
</dbReference>
<keyword evidence="3" id="KW-0998">Cell outer membrane</keyword>
<dbReference type="Pfam" id="PF07715">
    <property type="entry name" value="Plug"/>
    <property type="match status" value="1"/>
</dbReference>
<evidence type="ECO:0000259" key="6">
    <source>
        <dbReference type="Pfam" id="PF00593"/>
    </source>
</evidence>
<dbReference type="EMBL" id="JPOS01000029">
    <property type="protein sequence ID" value="KGE87897.1"/>
    <property type="molecule type" value="Genomic_DNA"/>
</dbReference>
<feature type="domain" description="TonB-dependent receptor plug" evidence="7">
    <location>
        <begin position="134"/>
        <end position="231"/>
    </location>
</feature>
<dbReference type="Gene3D" id="2.170.130.10">
    <property type="entry name" value="TonB-dependent receptor, plug domain"/>
    <property type="match status" value="1"/>
</dbReference>
<organism evidence="8 9">
    <name type="scientific">Phaeodactylibacter xiamenensis</name>
    <dbReference type="NCBI Taxonomy" id="1524460"/>
    <lineage>
        <taxon>Bacteria</taxon>
        <taxon>Pseudomonadati</taxon>
        <taxon>Bacteroidota</taxon>
        <taxon>Saprospiria</taxon>
        <taxon>Saprospirales</taxon>
        <taxon>Haliscomenobacteraceae</taxon>
        <taxon>Phaeodactylibacter</taxon>
    </lineage>
</organism>
<dbReference type="PANTHER" id="PTHR40980:SF4">
    <property type="entry name" value="TONB-DEPENDENT RECEPTOR-LIKE BETA-BARREL DOMAIN-CONTAINING PROTEIN"/>
    <property type="match status" value="1"/>
</dbReference>
<evidence type="ECO:0000256" key="5">
    <source>
        <dbReference type="SAM" id="SignalP"/>
    </source>
</evidence>
<name>A0A098S9Z0_9BACT</name>
<comment type="subcellular location">
    <subcellularLocation>
        <location evidence="1 4">Cell outer membrane</location>
    </subcellularLocation>
</comment>